<reference evidence="2 3" key="1">
    <citation type="journal article" date="2016" name="Mol. Biol. Evol.">
        <title>Comparative Genomics of Early-Diverging Mushroom-Forming Fungi Provides Insights into the Origins of Lignocellulose Decay Capabilities.</title>
        <authorList>
            <person name="Nagy L.G."/>
            <person name="Riley R."/>
            <person name="Tritt A."/>
            <person name="Adam C."/>
            <person name="Daum C."/>
            <person name="Floudas D."/>
            <person name="Sun H."/>
            <person name="Yadav J.S."/>
            <person name="Pangilinan J."/>
            <person name="Larsson K.H."/>
            <person name="Matsuura K."/>
            <person name="Barry K."/>
            <person name="Labutti K."/>
            <person name="Kuo R."/>
            <person name="Ohm R.A."/>
            <person name="Bhattacharya S.S."/>
            <person name="Shirouzu T."/>
            <person name="Yoshinaga Y."/>
            <person name="Martin F.M."/>
            <person name="Grigoriev I.V."/>
            <person name="Hibbett D.S."/>
        </authorList>
    </citation>
    <scope>NUCLEOTIDE SEQUENCE [LARGE SCALE GENOMIC DNA]</scope>
    <source>
        <strain evidence="2 3">HHB12029</strain>
    </source>
</reference>
<name>A0A165JER6_EXIGL</name>
<feature type="region of interest" description="Disordered" evidence="1">
    <location>
        <begin position="147"/>
        <end position="237"/>
    </location>
</feature>
<evidence type="ECO:0000313" key="2">
    <source>
        <dbReference type="EMBL" id="KZV94741.1"/>
    </source>
</evidence>
<dbReference type="AlphaFoldDB" id="A0A165JER6"/>
<dbReference type="InParanoid" id="A0A165JER6"/>
<proteinExistence type="predicted"/>
<dbReference type="STRING" id="1314781.A0A165JER6"/>
<feature type="compositionally biased region" description="Polar residues" evidence="1">
    <location>
        <begin position="54"/>
        <end position="63"/>
    </location>
</feature>
<dbReference type="Proteomes" id="UP000077266">
    <property type="component" value="Unassembled WGS sequence"/>
</dbReference>
<evidence type="ECO:0000313" key="3">
    <source>
        <dbReference type="Proteomes" id="UP000077266"/>
    </source>
</evidence>
<protein>
    <submittedName>
        <fullName evidence="2">Uncharacterized protein</fullName>
    </submittedName>
</protein>
<evidence type="ECO:0000256" key="1">
    <source>
        <dbReference type="SAM" id="MobiDB-lite"/>
    </source>
</evidence>
<feature type="region of interest" description="Disordered" evidence="1">
    <location>
        <begin position="1"/>
        <end position="92"/>
    </location>
</feature>
<keyword evidence="3" id="KW-1185">Reference proteome</keyword>
<accession>A0A165JER6</accession>
<gene>
    <name evidence="2" type="ORF">EXIGLDRAFT_502531</name>
</gene>
<dbReference type="EMBL" id="KV425968">
    <property type="protein sequence ID" value="KZV94741.1"/>
    <property type="molecule type" value="Genomic_DNA"/>
</dbReference>
<feature type="compositionally biased region" description="Polar residues" evidence="1">
    <location>
        <begin position="147"/>
        <end position="162"/>
    </location>
</feature>
<feature type="compositionally biased region" description="Low complexity" evidence="1">
    <location>
        <begin position="171"/>
        <end position="180"/>
    </location>
</feature>
<feature type="compositionally biased region" description="Low complexity" evidence="1">
    <location>
        <begin position="188"/>
        <end position="198"/>
    </location>
</feature>
<feature type="compositionally biased region" description="Polar residues" evidence="1">
    <location>
        <begin position="24"/>
        <end position="37"/>
    </location>
</feature>
<organism evidence="2 3">
    <name type="scientific">Exidia glandulosa HHB12029</name>
    <dbReference type="NCBI Taxonomy" id="1314781"/>
    <lineage>
        <taxon>Eukaryota</taxon>
        <taxon>Fungi</taxon>
        <taxon>Dikarya</taxon>
        <taxon>Basidiomycota</taxon>
        <taxon>Agaricomycotina</taxon>
        <taxon>Agaricomycetes</taxon>
        <taxon>Auriculariales</taxon>
        <taxon>Exidiaceae</taxon>
        <taxon>Exidia</taxon>
    </lineage>
</organism>
<sequence>MATDIAAQSPESVESVSAPIPVNAHSSNWDQPQSGRATPQDYPYNTPPSYAGSFGSNPDSSNWPGDEAATYNHVLGGNDDYNPTDFDVPDASPSEFNNLHFFEHGSLQPDVLADLDLQPGNEPSFPIHLSFTPAEPVQKLPHQQPNFAMHTDISSPGSSPGSVHNDRGVSHSRASSVSSVHSHHSHHSPMLAHHSLSPDAAPQFSTTGPSPPTSPQVKAQSPPALVIPTDTPNVQSSLYPADQKPTHLLPGQPAIDINIVPSTPISGGVANNVPFQQVLHTLNQQNALNQPQIQGGAGAGGASDVQGAS</sequence>